<evidence type="ECO:0000259" key="1">
    <source>
        <dbReference type="Pfam" id="PF18962"/>
    </source>
</evidence>
<gene>
    <name evidence="2" type="ORF">ACFSAH_10315</name>
</gene>
<organism evidence="2 3">
    <name type="scientific">Pseudopedobacter beijingensis</name>
    <dbReference type="NCBI Taxonomy" id="1207056"/>
    <lineage>
        <taxon>Bacteria</taxon>
        <taxon>Pseudomonadati</taxon>
        <taxon>Bacteroidota</taxon>
        <taxon>Sphingobacteriia</taxon>
        <taxon>Sphingobacteriales</taxon>
        <taxon>Sphingobacteriaceae</taxon>
        <taxon>Pseudopedobacter</taxon>
    </lineage>
</organism>
<reference evidence="3" key="1">
    <citation type="journal article" date="2019" name="Int. J. Syst. Evol. Microbiol.">
        <title>The Global Catalogue of Microorganisms (GCM) 10K type strain sequencing project: providing services to taxonomists for standard genome sequencing and annotation.</title>
        <authorList>
            <consortium name="The Broad Institute Genomics Platform"/>
            <consortium name="The Broad Institute Genome Sequencing Center for Infectious Disease"/>
            <person name="Wu L."/>
            <person name="Ma J."/>
        </authorList>
    </citation>
    <scope>NUCLEOTIDE SEQUENCE [LARGE SCALE GENOMIC DNA]</scope>
    <source>
        <strain evidence="3">CCUG 53762</strain>
    </source>
</reference>
<comment type="caution">
    <text evidence="2">The sequence shown here is derived from an EMBL/GenBank/DDBJ whole genome shotgun (WGS) entry which is preliminary data.</text>
</comment>
<dbReference type="Pfam" id="PF18962">
    <property type="entry name" value="Por_Secre_tail"/>
    <property type="match status" value="1"/>
</dbReference>
<dbReference type="NCBIfam" id="TIGR02608">
    <property type="entry name" value="delta_60_rpt"/>
    <property type="match status" value="5"/>
</dbReference>
<proteinExistence type="predicted"/>
<protein>
    <submittedName>
        <fullName evidence="2">T9SS type A sorting domain-containing protein</fullName>
    </submittedName>
</protein>
<keyword evidence="3" id="KW-1185">Reference proteome</keyword>
<dbReference type="NCBIfam" id="TIGR04183">
    <property type="entry name" value="Por_Secre_tail"/>
    <property type="match status" value="1"/>
</dbReference>
<feature type="domain" description="Secretion system C-terminal sorting" evidence="1">
    <location>
        <begin position="515"/>
        <end position="585"/>
    </location>
</feature>
<dbReference type="Gene3D" id="2.80.10.50">
    <property type="match status" value="4"/>
</dbReference>
<dbReference type="EMBL" id="JBHUDG010000015">
    <property type="protein sequence ID" value="MFD1630273.1"/>
    <property type="molecule type" value="Genomic_DNA"/>
</dbReference>
<accession>A0ABW4IDE5</accession>
<dbReference type="Pfam" id="PF17164">
    <property type="entry name" value="DUF5122"/>
    <property type="match status" value="6"/>
</dbReference>
<evidence type="ECO:0000313" key="3">
    <source>
        <dbReference type="Proteomes" id="UP001597118"/>
    </source>
</evidence>
<dbReference type="RefSeq" id="WP_379662649.1">
    <property type="nucleotide sequence ID" value="NZ_JBHUDG010000015.1"/>
</dbReference>
<sequence length="588" mass="62667">MFKINYLFVVLVLSLCLALDVKGQEYVADPGFVAGTGVNSTVWDIELQSDGKIIVLGTFSAYNGVPVNGIMRLNSDGSLDNAYQANMGSGFGDLPSKVPVKGFLHTDGSLYVIGSFSSLNGKTVQGLAKIKADGTPDDIFNNNLGTGFTLGGSVTTGTPTVYSVAFQSDGKIVIGGYFGAFNGLSTVKHFLRLNSDGTLDNTFNGNGKFDQQVRDVAITSDGKIIVAGYYGNYQSSPAVAVGKIARLNSDGTLDAAFNAGGTGFNNANFAIALQPDGKIIVAGASVSYNGNAAASDKITRLNSDGTLDASFNTGGTGVNTGTTHPQYIAVQNDGKIVVYGEGITAYNGTAVSPANIIRLNANGTLDNTLNIITDFSNITTVRAFVKDNDGKLLIGGSNNRFVRLVDKSTLPVNLLSFTAKSEKNDIILSWKTASEKDNDIFIVERSTDAVNWLEIGWLKGAGTNNETVNYQLHDHKPLNGLSYYRLIQKDNNGKITVFDPISLNYSLSEGNNIKVYPNPFVNIINIELGFKEGNILITDIQGKTIYQKSFAEEGNIIVNIGNVGSGIYNISVISKNGEIFNRKLIKVN</sequence>
<evidence type="ECO:0000313" key="2">
    <source>
        <dbReference type="EMBL" id="MFD1630273.1"/>
    </source>
</evidence>
<name>A0ABW4IDE5_9SPHI</name>
<dbReference type="SUPFAM" id="SSF101898">
    <property type="entry name" value="NHL repeat"/>
    <property type="match status" value="1"/>
</dbReference>
<dbReference type="InterPro" id="IPR026444">
    <property type="entry name" value="Secre_tail"/>
</dbReference>
<dbReference type="Proteomes" id="UP001597118">
    <property type="component" value="Unassembled WGS sequence"/>
</dbReference>
<dbReference type="InterPro" id="IPR013431">
    <property type="entry name" value="Delta_60_rpt"/>
</dbReference>